<dbReference type="Proteomes" id="UP001144978">
    <property type="component" value="Unassembled WGS sequence"/>
</dbReference>
<keyword evidence="2" id="KW-1185">Reference proteome</keyword>
<dbReference type="EMBL" id="JANSHE010007442">
    <property type="protein sequence ID" value="KAJ2960568.1"/>
    <property type="molecule type" value="Genomic_DNA"/>
</dbReference>
<comment type="caution">
    <text evidence="1">The sequence shown here is derived from an EMBL/GenBank/DDBJ whole genome shotgun (WGS) entry which is preliminary data.</text>
</comment>
<reference evidence="1" key="1">
    <citation type="submission" date="2022-08" db="EMBL/GenBank/DDBJ databases">
        <title>Genome Sequence of Pycnoporus sanguineus.</title>
        <authorList>
            <person name="Buettner E."/>
        </authorList>
    </citation>
    <scope>NUCLEOTIDE SEQUENCE</scope>
    <source>
        <strain evidence="1">CG-C14</strain>
    </source>
</reference>
<name>A0ACC1MDC3_9APHY</name>
<evidence type="ECO:0000313" key="1">
    <source>
        <dbReference type="EMBL" id="KAJ2960568.1"/>
    </source>
</evidence>
<sequence>MRLTATIGWAKGAQGSSWSTIVLRVSSEPVRNSQTVSGVSQSRELVPYRASSILTRQLDVNSLRQILRAHWKKIRAIDEAYAAQLEHMQFHPSLHETNTTTVTPRDKEIAGTRQVFNTSLWYLGR</sequence>
<accession>A0ACC1MDC3</accession>
<evidence type="ECO:0000313" key="2">
    <source>
        <dbReference type="Proteomes" id="UP001144978"/>
    </source>
</evidence>
<proteinExistence type="predicted"/>
<gene>
    <name evidence="1" type="ORF">NUW54_g14427</name>
</gene>
<protein>
    <submittedName>
        <fullName evidence="1">Uncharacterized protein</fullName>
    </submittedName>
</protein>
<organism evidence="1 2">
    <name type="scientific">Trametes sanguinea</name>
    <dbReference type="NCBI Taxonomy" id="158606"/>
    <lineage>
        <taxon>Eukaryota</taxon>
        <taxon>Fungi</taxon>
        <taxon>Dikarya</taxon>
        <taxon>Basidiomycota</taxon>
        <taxon>Agaricomycotina</taxon>
        <taxon>Agaricomycetes</taxon>
        <taxon>Polyporales</taxon>
        <taxon>Polyporaceae</taxon>
        <taxon>Trametes</taxon>
    </lineage>
</organism>